<sequence length="85" mass="9997">MDTKLTLKLDQSVIEKAKQYASSRKRSLSGLIEDYLKMLIVKDKSESGDEIEISPFVKSLKTGVKIPDELDYKEEYRDYLWEKYK</sequence>
<evidence type="ECO:0000313" key="1">
    <source>
        <dbReference type="EMBL" id="SKB29668.1"/>
    </source>
</evidence>
<dbReference type="EMBL" id="FUYV01000001">
    <property type="protein sequence ID" value="SKB29668.1"/>
    <property type="molecule type" value="Genomic_DNA"/>
</dbReference>
<protein>
    <recommendedName>
        <fullName evidence="3">Antitoxin</fullName>
    </recommendedName>
</protein>
<dbReference type="AlphaFoldDB" id="A0A1T5A3Z5"/>
<dbReference type="Proteomes" id="UP000191055">
    <property type="component" value="Unassembled WGS sequence"/>
</dbReference>
<evidence type="ECO:0000313" key="2">
    <source>
        <dbReference type="Proteomes" id="UP000191055"/>
    </source>
</evidence>
<keyword evidence="2" id="KW-1185">Reference proteome</keyword>
<dbReference type="STRING" id="889453.SAMN03080601_00075"/>
<evidence type="ECO:0008006" key="3">
    <source>
        <dbReference type="Google" id="ProtNLM"/>
    </source>
</evidence>
<gene>
    <name evidence="1" type="ORF">SAMN03080601_00075</name>
</gene>
<accession>A0A1T5A3Z5</accession>
<reference evidence="2" key="1">
    <citation type="submission" date="2017-02" db="EMBL/GenBank/DDBJ databases">
        <authorList>
            <person name="Varghese N."/>
            <person name="Submissions S."/>
        </authorList>
    </citation>
    <scope>NUCLEOTIDE SEQUENCE [LARGE SCALE GENOMIC DNA]</scope>
    <source>
        <strain evidence="2">DSM 24412</strain>
    </source>
</reference>
<dbReference type="KEGG" id="asx:CDL62_06810"/>
<organism evidence="1 2">
    <name type="scientific">Alkalitalea saponilacus</name>
    <dbReference type="NCBI Taxonomy" id="889453"/>
    <lineage>
        <taxon>Bacteria</taxon>
        <taxon>Pseudomonadati</taxon>
        <taxon>Bacteroidota</taxon>
        <taxon>Bacteroidia</taxon>
        <taxon>Marinilabiliales</taxon>
        <taxon>Marinilabiliaceae</taxon>
        <taxon>Alkalitalea</taxon>
    </lineage>
</organism>
<dbReference type="RefSeq" id="WP_079555874.1">
    <property type="nucleotide sequence ID" value="NZ_CP021904.1"/>
</dbReference>
<dbReference type="Pfam" id="PF19891">
    <property type="entry name" value="DUF6364"/>
    <property type="match status" value="1"/>
</dbReference>
<proteinExistence type="predicted"/>
<name>A0A1T5A3Z5_9BACT</name>
<dbReference type="InterPro" id="IPR045944">
    <property type="entry name" value="DUF6364"/>
</dbReference>
<dbReference type="OrthoDB" id="6198066at2"/>